<keyword evidence="2" id="KW-1133">Transmembrane helix</keyword>
<reference evidence="4 5" key="1">
    <citation type="submission" date="2019-10" db="EMBL/GenBank/DDBJ databases">
        <authorList>
            <person name="Palmer J.M."/>
        </authorList>
    </citation>
    <scope>NUCLEOTIDE SEQUENCE [LARGE SCALE GENOMIC DNA]</scope>
    <source>
        <strain evidence="4 5">TWF694</strain>
    </source>
</reference>
<comment type="caution">
    <text evidence="4">The sequence shown here is derived from an EMBL/GenBank/DDBJ whole genome shotgun (WGS) entry which is preliminary data.</text>
</comment>
<evidence type="ECO:0000313" key="4">
    <source>
        <dbReference type="EMBL" id="KAK6541344.1"/>
    </source>
</evidence>
<gene>
    <name evidence="4" type="ORF">TWF694_007158</name>
</gene>
<feature type="compositionally biased region" description="Low complexity" evidence="1">
    <location>
        <begin position="146"/>
        <end position="196"/>
    </location>
</feature>
<evidence type="ECO:0000313" key="5">
    <source>
        <dbReference type="Proteomes" id="UP001365542"/>
    </source>
</evidence>
<feature type="compositionally biased region" description="Low complexity" evidence="1">
    <location>
        <begin position="239"/>
        <end position="249"/>
    </location>
</feature>
<organism evidence="4 5">
    <name type="scientific">Orbilia ellipsospora</name>
    <dbReference type="NCBI Taxonomy" id="2528407"/>
    <lineage>
        <taxon>Eukaryota</taxon>
        <taxon>Fungi</taxon>
        <taxon>Dikarya</taxon>
        <taxon>Ascomycota</taxon>
        <taxon>Pezizomycotina</taxon>
        <taxon>Orbiliomycetes</taxon>
        <taxon>Orbiliales</taxon>
        <taxon>Orbiliaceae</taxon>
        <taxon>Orbilia</taxon>
    </lineage>
</organism>
<feature type="signal peptide" evidence="3">
    <location>
        <begin position="1"/>
        <end position="20"/>
    </location>
</feature>
<feature type="region of interest" description="Disordered" evidence="1">
    <location>
        <begin position="238"/>
        <end position="266"/>
    </location>
</feature>
<evidence type="ECO:0000256" key="2">
    <source>
        <dbReference type="SAM" id="Phobius"/>
    </source>
</evidence>
<dbReference type="EMBL" id="JAVHJO010000003">
    <property type="protein sequence ID" value="KAK6541344.1"/>
    <property type="molecule type" value="Genomic_DNA"/>
</dbReference>
<keyword evidence="2" id="KW-0472">Membrane</keyword>
<name>A0AAV9XGX1_9PEZI</name>
<feature type="region of interest" description="Disordered" evidence="1">
    <location>
        <begin position="136"/>
        <end position="196"/>
    </location>
</feature>
<dbReference type="Proteomes" id="UP001365542">
    <property type="component" value="Unassembled WGS sequence"/>
</dbReference>
<keyword evidence="2" id="KW-0812">Transmembrane</keyword>
<feature type="transmembrane region" description="Helical" evidence="2">
    <location>
        <begin position="207"/>
        <end position="228"/>
    </location>
</feature>
<keyword evidence="3" id="KW-0732">Signal</keyword>
<evidence type="ECO:0000256" key="3">
    <source>
        <dbReference type="SAM" id="SignalP"/>
    </source>
</evidence>
<proteinExistence type="predicted"/>
<dbReference type="AlphaFoldDB" id="A0AAV9XGX1"/>
<feature type="region of interest" description="Disordered" evidence="1">
    <location>
        <begin position="311"/>
        <end position="348"/>
    </location>
</feature>
<keyword evidence="5" id="KW-1185">Reference proteome</keyword>
<sequence length="348" mass="36819">MAFRNLVLFLTIALVQLASASILIQRSEDDASPSSTYTYTTDTVVKPTANALFQVGVPVDVVWYIPKTDFNADTAEEFNVTIALDGEIGAVISDSVSYPGYGEQDTDFTPDETWPESNKYQIFILMDDGTKTLTSPPFGIFGGGKKPTPTATHSKVSTSSAPKASKTKSPSTPSSTSASVTSGASTSTASSSPSSTAAAAAGVSGTVLGGAIGGAIAGTLALVGAIWFMKKRMAESRGAHGASNSNNGNYPPPNYQAHEMPGNSNQPWPYQQMNAHSTTTVNTNHDPKGFVPMGVNELPTQMHHEPVELYTMSKETAEMPGDSNWNVPSQPSQQQPQKYVYGPDSYAR</sequence>
<evidence type="ECO:0000256" key="1">
    <source>
        <dbReference type="SAM" id="MobiDB-lite"/>
    </source>
</evidence>
<feature type="chain" id="PRO_5043328817" evidence="3">
    <location>
        <begin position="21"/>
        <end position="348"/>
    </location>
</feature>
<accession>A0AAV9XGX1</accession>
<feature type="compositionally biased region" description="Low complexity" evidence="1">
    <location>
        <begin position="328"/>
        <end position="337"/>
    </location>
</feature>
<protein>
    <submittedName>
        <fullName evidence="4">Uncharacterized protein</fullName>
    </submittedName>
</protein>